<comment type="similarity">
    <text evidence="3">Belongs to the peptidase M1 family.</text>
</comment>
<keyword evidence="5" id="KW-0645">Protease</keyword>
<organism evidence="15 16">
    <name type="scientific">Drosophila lebanonensis</name>
    <name type="common">Fruit fly</name>
    <name type="synonym">Scaptodrosophila lebanonensis</name>
    <dbReference type="NCBI Taxonomy" id="7225"/>
    <lineage>
        <taxon>Eukaryota</taxon>
        <taxon>Metazoa</taxon>
        <taxon>Ecdysozoa</taxon>
        <taxon>Arthropoda</taxon>
        <taxon>Hexapoda</taxon>
        <taxon>Insecta</taxon>
        <taxon>Pterygota</taxon>
        <taxon>Neoptera</taxon>
        <taxon>Endopterygota</taxon>
        <taxon>Diptera</taxon>
        <taxon>Brachycera</taxon>
        <taxon>Muscomorpha</taxon>
        <taxon>Ephydroidea</taxon>
        <taxon>Drosophilidae</taxon>
        <taxon>Scaptodrosophila</taxon>
    </lineage>
</organism>
<evidence type="ECO:0000259" key="13">
    <source>
        <dbReference type="Pfam" id="PF11838"/>
    </source>
</evidence>
<dbReference type="GeneID" id="115629991"/>
<proteinExistence type="inferred from homology"/>
<dbReference type="InterPro" id="IPR024571">
    <property type="entry name" value="ERAP1-like_C_dom"/>
</dbReference>
<protein>
    <submittedName>
        <fullName evidence="16">Aminopeptidase N</fullName>
    </submittedName>
</protein>
<evidence type="ECO:0000313" key="15">
    <source>
        <dbReference type="Proteomes" id="UP000504634"/>
    </source>
</evidence>
<keyword evidence="4" id="KW-0472">Membrane</keyword>
<dbReference type="InterPro" id="IPR045357">
    <property type="entry name" value="Aminopeptidase_N-like_N"/>
</dbReference>
<evidence type="ECO:0000256" key="7">
    <source>
        <dbReference type="ARBA" id="ARBA00022801"/>
    </source>
</evidence>
<dbReference type="RefSeq" id="XP_030382477.1">
    <property type="nucleotide sequence ID" value="XM_030526617.1"/>
</dbReference>
<dbReference type="AlphaFoldDB" id="A0A6J2U5Q3"/>
<dbReference type="InterPro" id="IPR042097">
    <property type="entry name" value="Aminopeptidase_N-like_N_sf"/>
</dbReference>
<dbReference type="GO" id="GO:0005737">
    <property type="term" value="C:cytoplasm"/>
    <property type="evidence" value="ECO:0007669"/>
    <property type="project" value="TreeGrafter"/>
</dbReference>
<feature type="signal peptide" evidence="11">
    <location>
        <begin position="1"/>
        <end position="25"/>
    </location>
</feature>
<keyword evidence="7" id="KW-0378">Hydrolase</keyword>
<dbReference type="GO" id="GO:0005615">
    <property type="term" value="C:extracellular space"/>
    <property type="evidence" value="ECO:0007669"/>
    <property type="project" value="TreeGrafter"/>
</dbReference>
<dbReference type="GO" id="GO:0004177">
    <property type="term" value="F:aminopeptidase activity"/>
    <property type="evidence" value="ECO:0007669"/>
    <property type="project" value="UniProtKB-KW"/>
</dbReference>
<keyword evidence="16" id="KW-0031">Aminopeptidase</keyword>
<evidence type="ECO:0000256" key="4">
    <source>
        <dbReference type="ARBA" id="ARBA00022622"/>
    </source>
</evidence>
<dbReference type="InterPro" id="IPR014782">
    <property type="entry name" value="Peptidase_M1_dom"/>
</dbReference>
<evidence type="ECO:0000256" key="11">
    <source>
        <dbReference type="SAM" id="SignalP"/>
    </source>
</evidence>
<feature type="domain" description="Peptidase M1 membrane alanine aminopeptidase" evidence="12">
    <location>
        <begin position="265"/>
        <end position="461"/>
    </location>
</feature>
<dbReference type="FunFam" id="2.60.40.1910:FF:000013">
    <property type="entry name" value="Aminopeptidase"/>
    <property type="match status" value="1"/>
</dbReference>
<evidence type="ECO:0000256" key="3">
    <source>
        <dbReference type="ARBA" id="ARBA00010136"/>
    </source>
</evidence>
<dbReference type="InterPro" id="IPR001930">
    <property type="entry name" value="Peptidase_M1"/>
</dbReference>
<feature type="domain" description="ERAP1-like C-terminal" evidence="13">
    <location>
        <begin position="544"/>
        <end position="871"/>
    </location>
</feature>
<dbReference type="InterPro" id="IPR027268">
    <property type="entry name" value="Peptidase_M4/M1_CTD_sf"/>
</dbReference>
<dbReference type="Pfam" id="PF11838">
    <property type="entry name" value="ERAP1_C"/>
    <property type="match status" value="1"/>
</dbReference>
<dbReference type="Gene3D" id="1.25.50.20">
    <property type="match status" value="1"/>
</dbReference>
<dbReference type="GO" id="GO:0006508">
    <property type="term" value="P:proteolysis"/>
    <property type="evidence" value="ECO:0007669"/>
    <property type="project" value="UniProtKB-KW"/>
</dbReference>
<keyword evidence="4" id="KW-0325">Glycoprotein</keyword>
<dbReference type="GO" id="GO:0008270">
    <property type="term" value="F:zinc ion binding"/>
    <property type="evidence" value="ECO:0007669"/>
    <property type="project" value="InterPro"/>
</dbReference>
<feature type="chain" id="PRO_5026943691" evidence="11">
    <location>
        <begin position="26"/>
        <end position="896"/>
    </location>
</feature>
<comment type="cofactor">
    <cofactor evidence="1">
        <name>Zn(2+)</name>
        <dbReference type="ChEBI" id="CHEBI:29105"/>
    </cofactor>
</comment>
<dbReference type="PRINTS" id="PR00756">
    <property type="entry name" value="ALADIPTASE"/>
</dbReference>
<dbReference type="SUPFAM" id="SSF63737">
    <property type="entry name" value="Leukotriene A4 hydrolase N-terminal domain"/>
    <property type="match status" value="1"/>
</dbReference>
<keyword evidence="11" id="KW-0732">Signal</keyword>
<dbReference type="GO" id="GO:0098552">
    <property type="term" value="C:side of membrane"/>
    <property type="evidence" value="ECO:0007669"/>
    <property type="project" value="UniProtKB-KW"/>
</dbReference>
<reference evidence="16" key="1">
    <citation type="submission" date="2025-08" db="UniProtKB">
        <authorList>
            <consortium name="RefSeq"/>
        </authorList>
    </citation>
    <scope>IDENTIFICATION</scope>
    <source>
        <strain evidence="16">11010-0011.00</strain>
        <tissue evidence="16">Whole body</tissue>
    </source>
</reference>
<dbReference type="SUPFAM" id="SSF55486">
    <property type="entry name" value="Metalloproteases ('zincins'), catalytic domain"/>
    <property type="match status" value="1"/>
</dbReference>
<evidence type="ECO:0000256" key="1">
    <source>
        <dbReference type="ARBA" id="ARBA00001947"/>
    </source>
</evidence>
<evidence type="ECO:0000256" key="2">
    <source>
        <dbReference type="ARBA" id="ARBA00004609"/>
    </source>
</evidence>
<evidence type="ECO:0000313" key="16">
    <source>
        <dbReference type="RefSeq" id="XP_030382477.1"/>
    </source>
</evidence>
<comment type="subcellular location">
    <subcellularLocation>
        <location evidence="2">Cell membrane</location>
        <topology evidence="2">Lipid-anchor</topology>
        <topology evidence="2">GPI-anchor</topology>
    </subcellularLocation>
</comment>
<keyword evidence="4" id="KW-0336">GPI-anchor</keyword>
<gene>
    <name evidence="16" type="primary">LOC115629991</name>
</gene>
<evidence type="ECO:0000259" key="12">
    <source>
        <dbReference type="Pfam" id="PF01433"/>
    </source>
</evidence>
<dbReference type="OrthoDB" id="8182982at2759"/>
<dbReference type="Gene3D" id="2.60.40.1730">
    <property type="entry name" value="tricorn interacting facor f3 domain"/>
    <property type="match status" value="2"/>
</dbReference>
<feature type="domain" description="Aminopeptidase N-like N-terminal" evidence="14">
    <location>
        <begin position="49"/>
        <end position="214"/>
    </location>
</feature>
<dbReference type="FunFam" id="1.25.50.20:FF:000005">
    <property type="entry name" value="Aminopeptidase N-like protein"/>
    <property type="match status" value="1"/>
</dbReference>
<evidence type="ECO:0000256" key="10">
    <source>
        <dbReference type="ARBA" id="ARBA00023288"/>
    </source>
</evidence>
<keyword evidence="8" id="KW-0862">Zinc</keyword>
<keyword evidence="10" id="KW-0449">Lipoprotein</keyword>
<keyword evidence="6" id="KW-0479">Metal-binding</keyword>
<dbReference type="Pfam" id="PF17900">
    <property type="entry name" value="Peptidase_M1_N"/>
    <property type="match status" value="1"/>
</dbReference>
<dbReference type="Gene3D" id="1.10.390.10">
    <property type="entry name" value="Neutral Protease Domain 2"/>
    <property type="match status" value="1"/>
</dbReference>
<accession>A0A6J2U5Q3</accession>
<dbReference type="InterPro" id="IPR050344">
    <property type="entry name" value="Peptidase_M1_aminopeptidases"/>
</dbReference>
<dbReference type="GO" id="GO:0008237">
    <property type="term" value="F:metallopeptidase activity"/>
    <property type="evidence" value="ECO:0007669"/>
    <property type="project" value="UniProtKB-KW"/>
</dbReference>
<keyword evidence="15" id="KW-1185">Reference proteome</keyword>
<dbReference type="Proteomes" id="UP000504634">
    <property type="component" value="Unplaced"/>
</dbReference>
<evidence type="ECO:0000256" key="5">
    <source>
        <dbReference type="ARBA" id="ARBA00022670"/>
    </source>
</evidence>
<evidence type="ECO:0000256" key="9">
    <source>
        <dbReference type="ARBA" id="ARBA00023049"/>
    </source>
</evidence>
<dbReference type="PANTHER" id="PTHR11533">
    <property type="entry name" value="PROTEASE M1 ZINC METALLOPROTEASE"/>
    <property type="match status" value="1"/>
</dbReference>
<dbReference type="GO" id="GO:0005886">
    <property type="term" value="C:plasma membrane"/>
    <property type="evidence" value="ECO:0007669"/>
    <property type="project" value="UniProtKB-SubCell"/>
</dbReference>
<keyword evidence="9" id="KW-0482">Metalloprotease</keyword>
<name>A0A6J2U5Q3_DROLE</name>
<evidence type="ECO:0000259" key="14">
    <source>
        <dbReference type="Pfam" id="PF17900"/>
    </source>
</evidence>
<evidence type="ECO:0000256" key="8">
    <source>
        <dbReference type="ARBA" id="ARBA00022833"/>
    </source>
</evidence>
<sequence>MELFILQKIFLVIAIICSKTEENQAVKRSIDLAATHALISDVRLSKDVVPTSYEIYLEPKINESTFDGFIRMNLICKADSKKIMIHAHYDLYINDRNIKLKRNTIKQGTECVLEIPFNGDVWENSEGLFKGFYINSSKNNKEVYFATNMRPNNARRVIPCFDEPEFKVPFTVSIARPKEFVILFNTPLQRSELHSSLDEYMIDFFETTPPISTFTFGLIITKLQKLDPYSEQIDPQVQPNINIWSNNINMEDLQKIQHKLELIYNLIRNFFNVTVPLKKIDIVGIPEVSFIQPVNNWGLLLIRKEELLNEGFYILTQELISQWLGSWVTPFWWADAHINKALSSFLASEIVIQIDGGVEFNGKYPMTKLYSIYYEFSKRYPHSRITAMKQETTSFKTELVIRMLHLTLGKNTFQNGIRSFLSAHFYSTFSADNLWNALTKQALGDSTLLSQYNVAEIANSWLSKDRLPVINADRDYLKKTLTVKQKVYLRERPHDVPGKDKMLWWIPITISRQDKLDFSRCEPYVWMGNTSQLNIDNMPSNDNFIIVNQEEIGPFPVNYDEQNWNLISKYLLTDDGREKVPTYTRAKLLHDAWNLAYAGDLSFTTALNMMLFMKFERNHIVWNPVFTFIDQIGRHIAMSQVHTKFEAYIRGLLAPLYEELGTEQLPEQDWKKDLRALAKKFLCQAGYHPCVKEAQNAFKFWQNSPSPNYENPVPNQYICPVFKWGSIEEWNFGLQRIAEFPKSRQPSERTFLLKSLTGCPIQPEKYNRLLQIAIIEEHPYFTDSDKILIFRTLAGSSVGYMTLFNFLTENWQILRQKFTNRTTLWDSLISSATGIFTTEEGYQMVKKLHEQHSGEFGSAEHIIQNSLRIIKEESKWSMENLPVIENWLDNFNPVGK</sequence>
<dbReference type="PANTHER" id="PTHR11533:SF18">
    <property type="entry name" value="FI02158P"/>
    <property type="match status" value="1"/>
</dbReference>
<dbReference type="Gene3D" id="2.60.40.1910">
    <property type="match status" value="1"/>
</dbReference>
<evidence type="ECO:0000256" key="6">
    <source>
        <dbReference type="ARBA" id="ARBA00022723"/>
    </source>
</evidence>
<dbReference type="Pfam" id="PF01433">
    <property type="entry name" value="Peptidase_M1"/>
    <property type="match status" value="1"/>
</dbReference>